<dbReference type="Proteomes" id="UP001164705">
    <property type="component" value="Chromosome"/>
</dbReference>
<dbReference type="EMBL" id="CP113088">
    <property type="protein sequence ID" value="WAC02508.1"/>
    <property type="molecule type" value="Genomic_DNA"/>
</dbReference>
<dbReference type="AlphaFoldDB" id="A0A9E8SDJ5"/>
<dbReference type="KEGG" id="lnu:N7U66_01995"/>
<evidence type="ECO:0000313" key="3">
    <source>
        <dbReference type="Proteomes" id="UP001164705"/>
    </source>
</evidence>
<reference evidence="2" key="1">
    <citation type="submission" date="2022-11" db="EMBL/GenBank/DDBJ databases">
        <title>Lacinutrix neustonica HL-RS19T sp. nov., isolated from the surface microlayer sample of brackish Lake Shihwa.</title>
        <authorList>
            <person name="Choi J.Y."/>
            <person name="Hwang C.Y."/>
        </authorList>
    </citation>
    <scope>NUCLEOTIDE SEQUENCE</scope>
    <source>
        <strain evidence="2">HL-RS19</strain>
    </source>
</reference>
<gene>
    <name evidence="2" type="ORF">N7U66_01995</name>
</gene>
<evidence type="ECO:0000313" key="2">
    <source>
        <dbReference type="EMBL" id="WAC02508.1"/>
    </source>
</evidence>
<keyword evidence="1" id="KW-0812">Transmembrane</keyword>
<keyword evidence="1" id="KW-0472">Membrane</keyword>
<accession>A0A9E8SDJ5</accession>
<keyword evidence="1" id="KW-1133">Transmembrane helix</keyword>
<protein>
    <submittedName>
        <fullName evidence="2">Uncharacterized protein</fullName>
    </submittedName>
</protein>
<feature type="transmembrane region" description="Helical" evidence="1">
    <location>
        <begin position="114"/>
        <end position="132"/>
    </location>
</feature>
<proteinExistence type="predicted"/>
<organism evidence="2 3">
    <name type="scientific">Lacinutrix neustonica</name>
    <dbReference type="NCBI Taxonomy" id="2980107"/>
    <lineage>
        <taxon>Bacteria</taxon>
        <taxon>Pseudomonadati</taxon>
        <taxon>Bacteroidota</taxon>
        <taxon>Flavobacteriia</taxon>
        <taxon>Flavobacteriales</taxon>
        <taxon>Flavobacteriaceae</taxon>
        <taxon>Lacinutrix</taxon>
    </lineage>
</organism>
<name>A0A9E8SDJ5_9FLAO</name>
<keyword evidence="3" id="KW-1185">Reference proteome</keyword>
<dbReference type="RefSeq" id="WP_267677105.1">
    <property type="nucleotide sequence ID" value="NZ_CP113088.1"/>
</dbReference>
<evidence type="ECO:0000256" key="1">
    <source>
        <dbReference type="SAM" id="Phobius"/>
    </source>
</evidence>
<sequence>MLNKQLVTDSYPSGGVVYTAPIMGSLPPKTGGYKLPIPKPTFINPLLIKVAPTQPVLSTAPFVKNEISTATSTPVSSPKVLPSDETLVKKITETPEKTSSFLNGTLKKVKFGKILKFAIPIGFALLVIVGIYKQIKVNNKSKYA</sequence>